<evidence type="ECO:0000313" key="1">
    <source>
        <dbReference type="Proteomes" id="UP000887579"/>
    </source>
</evidence>
<name>A0AC34F575_9BILA</name>
<proteinExistence type="predicted"/>
<sequence length="345" mass="38848">MFRFVYAKSTFKVLGSRLLTHTTKFSSRFTREGLRDRLRNSSNNNAPIPKQQSINAQHPTFRPDSIPVRPVKDLWKALGFTAVLGSSLFTAAIIVEYERNRFRVRHLFNDFTDAFFKTQQTQQIHLSDGQKWALGIIGLNTLVFLMWKVPALERVMWQFFTNSYASKSLCSPMLLSVFSHYSFLHLALNMYVLFNFVPLSINKFLGVEQFTAFYLTAGVVSSLASVAHKAVIGSPIRALGASGAILGALCYVCMKIPDAKLNIVFLPMWTFPAQSAVIGLVLFDLAGLLLRFRIFDHAAHLGGALFGVFYALYGEKFMSEKVYPTVLSGYRQIRRIARPPPPSLP</sequence>
<dbReference type="WBParaSite" id="ES5_v2.g12115.t1">
    <property type="protein sequence ID" value="ES5_v2.g12115.t1"/>
    <property type="gene ID" value="ES5_v2.g12115"/>
</dbReference>
<reference evidence="2" key="1">
    <citation type="submission" date="2022-11" db="UniProtKB">
        <authorList>
            <consortium name="WormBaseParasite"/>
        </authorList>
    </citation>
    <scope>IDENTIFICATION</scope>
</reference>
<accession>A0AC34F575</accession>
<organism evidence="1 2">
    <name type="scientific">Panagrolaimus sp. ES5</name>
    <dbReference type="NCBI Taxonomy" id="591445"/>
    <lineage>
        <taxon>Eukaryota</taxon>
        <taxon>Metazoa</taxon>
        <taxon>Ecdysozoa</taxon>
        <taxon>Nematoda</taxon>
        <taxon>Chromadorea</taxon>
        <taxon>Rhabditida</taxon>
        <taxon>Tylenchina</taxon>
        <taxon>Panagrolaimomorpha</taxon>
        <taxon>Panagrolaimoidea</taxon>
        <taxon>Panagrolaimidae</taxon>
        <taxon>Panagrolaimus</taxon>
    </lineage>
</organism>
<protein>
    <submittedName>
        <fullName evidence="2">Peptidase S54 rhomboid domain-containing protein</fullName>
    </submittedName>
</protein>
<dbReference type="Proteomes" id="UP000887579">
    <property type="component" value="Unplaced"/>
</dbReference>
<evidence type="ECO:0000313" key="2">
    <source>
        <dbReference type="WBParaSite" id="ES5_v2.g12115.t1"/>
    </source>
</evidence>